<reference evidence="2 3" key="1">
    <citation type="submission" date="2015-12" db="EMBL/GenBank/DDBJ databases">
        <title>Streptococcus penaeicida sp. nov.</title>
        <authorList>
            <person name="Gomez-Gil B."/>
            <person name="Morales-Covarrubias M."/>
        </authorList>
    </citation>
    <scope>NUCLEOTIDE SEQUENCE [LARGE SCALE GENOMIC DNA]</scope>
    <source>
        <strain evidence="2 3">CAIM 1838</strain>
    </source>
</reference>
<name>A0A2N8LAD8_9STRE</name>
<keyword evidence="1" id="KW-0812">Transmembrane</keyword>
<dbReference type="EMBL" id="LOCM01000032">
    <property type="protein sequence ID" value="PND47123.1"/>
    <property type="molecule type" value="Genomic_DNA"/>
</dbReference>
<gene>
    <name evidence="2" type="ORF">AT575_08885</name>
</gene>
<dbReference type="AlphaFoldDB" id="A0A2N8LAD8"/>
<feature type="transmembrane region" description="Helical" evidence="1">
    <location>
        <begin position="6"/>
        <end position="24"/>
    </location>
</feature>
<feature type="transmembrane region" description="Helical" evidence="1">
    <location>
        <begin position="159"/>
        <end position="180"/>
    </location>
</feature>
<feature type="transmembrane region" description="Helical" evidence="1">
    <location>
        <begin position="31"/>
        <end position="48"/>
    </location>
</feature>
<evidence type="ECO:0000256" key="1">
    <source>
        <dbReference type="SAM" id="Phobius"/>
    </source>
</evidence>
<evidence type="ECO:0000313" key="2">
    <source>
        <dbReference type="EMBL" id="PND47123.1"/>
    </source>
</evidence>
<sequence>MNSLFLFIFYLIIFLNTYCLFVMVSGRKNRWYEILIFALVNMALSFWMDHYSLTLDSLYLLPFSYLAKREQPLTYHIFYSFYTFTNQDLFSRLIGYLILPTLLNTSIDHINNSALLILLTYALVIPFHLFFKSILHIDYRNFQEPAAGGSQPTKMFKPLNISMVAFFIVLQTFVFCQYNINGFPRYTEQFRYILIAIYVLIFFYGLYRLNQHSLELLTQKMNRERLQQYNNLKQYNNYLESLFTEVNFFKNETNSAMHRFGKILKKGTLRKSKSPTRSFLLMKIILSVIRNMTWIF</sequence>
<proteinExistence type="predicted"/>
<accession>A0A2N8LAD8</accession>
<comment type="caution">
    <text evidence="2">The sequence shown here is derived from an EMBL/GenBank/DDBJ whole genome shotgun (WGS) entry which is preliminary data.</text>
</comment>
<organism evidence="2 3">
    <name type="scientific">Streptococcus penaeicida</name>
    <dbReference type="NCBI Taxonomy" id="1765960"/>
    <lineage>
        <taxon>Bacteria</taxon>
        <taxon>Bacillati</taxon>
        <taxon>Bacillota</taxon>
        <taxon>Bacilli</taxon>
        <taxon>Lactobacillales</taxon>
        <taxon>Streptococcaceae</taxon>
        <taxon>Streptococcus</taxon>
    </lineage>
</organism>
<dbReference type="RefSeq" id="WP_102778047.1">
    <property type="nucleotide sequence ID" value="NZ_CBCSGP010000006.1"/>
</dbReference>
<keyword evidence="1" id="KW-0472">Membrane</keyword>
<protein>
    <recommendedName>
        <fullName evidence="4">Histidine kinase</fullName>
    </recommendedName>
</protein>
<feature type="transmembrane region" description="Helical" evidence="1">
    <location>
        <begin position="192"/>
        <end position="210"/>
    </location>
</feature>
<dbReference type="OrthoDB" id="1656061at2"/>
<dbReference type="Proteomes" id="UP000235963">
    <property type="component" value="Unassembled WGS sequence"/>
</dbReference>
<evidence type="ECO:0000313" key="3">
    <source>
        <dbReference type="Proteomes" id="UP000235963"/>
    </source>
</evidence>
<keyword evidence="1" id="KW-1133">Transmembrane helix</keyword>
<evidence type="ECO:0008006" key="4">
    <source>
        <dbReference type="Google" id="ProtNLM"/>
    </source>
</evidence>
<feature type="transmembrane region" description="Helical" evidence="1">
    <location>
        <begin position="113"/>
        <end position="131"/>
    </location>
</feature>
<keyword evidence="3" id="KW-1185">Reference proteome</keyword>